<sequence length="409" mass="44042">METEHLSATAVSLLQRKRSHSLDTHSSQGRMSLQDRVSLPGATLQESLPFFAHWLEQQGLRQIWDPWLQALLTGQQRKSTATFSHLWGLVGCEKRGWGLVLGFGVACDFHSPNLPLTGVPQLLTCILLLAVHVMPLFTEGPSTRRGQGVDLGRQSLGPREGRTGGAQGSCSTTLSDDAKRGRKALPDHFCVVELGAAPLHSYPGPVLCGVSFHSALQCSCCPNSQGRGSEFLRGPQRAGHTLLLARGPISASFTPSRPTTVACLPQPHWNLCHAKAFTSPKKRLQTFPCTAVFFCPGITQVRTLTVADEQGLYEGTVQSHIMHTHLSLVQPFGLKAGQPICISVPSDPLQCPSLGQEGQKSSRGLGSSGQTGLRGRFTKESDPHPPHPSSSLLRSHTPAGRTGMEARDS</sequence>
<evidence type="ECO:0000256" key="1">
    <source>
        <dbReference type="SAM" id="MobiDB-lite"/>
    </source>
</evidence>
<proteinExistence type="predicted"/>
<dbReference type="AlphaFoldDB" id="A0A5N4C035"/>
<protein>
    <submittedName>
        <fullName evidence="2">Uncharacterized protein</fullName>
    </submittedName>
</protein>
<evidence type="ECO:0000313" key="3">
    <source>
        <dbReference type="Proteomes" id="UP000299084"/>
    </source>
</evidence>
<dbReference type="Proteomes" id="UP000299084">
    <property type="component" value="Unassembled WGS sequence"/>
</dbReference>
<keyword evidence="3" id="KW-1185">Reference proteome</keyword>
<gene>
    <name evidence="2" type="ORF">Cadr_000030201</name>
</gene>
<feature type="compositionally biased region" description="Low complexity" evidence="1">
    <location>
        <begin position="389"/>
        <end position="398"/>
    </location>
</feature>
<feature type="region of interest" description="Disordered" evidence="1">
    <location>
        <begin position="352"/>
        <end position="409"/>
    </location>
</feature>
<evidence type="ECO:0000313" key="2">
    <source>
        <dbReference type="EMBL" id="KAB1252219.1"/>
    </source>
</evidence>
<dbReference type="EMBL" id="JWIN03000051">
    <property type="protein sequence ID" value="KAB1252219.1"/>
    <property type="molecule type" value="Genomic_DNA"/>
</dbReference>
<feature type="region of interest" description="Disordered" evidence="1">
    <location>
        <begin position="144"/>
        <end position="177"/>
    </location>
</feature>
<reference evidence="2 3" key="1">
    <citation type="journal article" date="2019" name="Mol. Ecol. Resour.">
        <title>Improving Illumina assemblies with Hi-C and long reads: an example with the North African dromedary.</title>
        <authorList>
            <person name="Elbers J.P."/>
            <person name="Rogers M.F."/>
            <person name="Perelman P.L."/>
            <person name="Proskuryakova A.A."/>
            <person name="Serdyukova N.A."/>
            <person name="Johnson W.E."/>
            <person name="Horin P."/>
            <person name="Corander J."/>
            <person name="Murphy D."/>
            <person name="Burger P.A."/>
        </authorList>
    </citation>
    <scope>NUCLEOTIDE SEQUENCE [LARGE SCALE GENOMIC DNA]</scope>
    <source>
        <strain evidence="2">Drom800</strain>
        <tissue evidence="2">Blood</tissue>
    </source>
</reference>
<accession>A0A5N4C035</accession>
<name>A0A5N4C035_CAMDR</name>
<feature type="compositionally biased region" description="Polar residues" evidence="1">
    <location>
        <begin position="356"/>
        <end position="371"/>
    </location>
</feature>
<organism evidence="2 3">
    <name type="scientific">Camelus dromedarius</name>
    <name type="common">Dromedary</name>
    <name type="synonym">Arabian camel</name>
    <dbReference type="NCBI Taxonomy" id="9838"/>
    <lineage>
        <taxon>Eukaryota</taxon>
        <taxon>Metazoa</taxon>
        <taxon>Chordata</taxon>
        <taxon>Craniata</taxon>
        <taxon>Vertebrata</taxon>
        <taxon>Euteleostomi</taxon>
        <taxon>Mammalia</taxon>
        <taxon>Eutheria</taxon>
        <taxon>Laurasiatheria</taxon>
        <taxon>Artiodactyla</taxon>
        <taxon>Tylopoda</taxon>
        <taxon>Camelidae</taxon>
        <taxon>Camelus</taxon>
    </lineage>
</organism>
<comment type="caution">
    <text evidence="2">The sequence shown here is derived from an EMBL/GenBank/DDBJ whole genome shotgun (WGS) entry which is preliminary data.</text>
</comment>